<feature type="compositionally biased region" description="Low complexity" evidence="4">
    <location>
        <begin position="446"/>
        <end position="465"/>
    </location>
</feature>
<keyword evidence="5" id="KW-0732">Signal</keyword>
<evidence type="ECO:0000256" key="3">
    <source>
        <dbReference type="RuleBase" id="RU000454"/>
    </source>
</evidence>
<dbReference type="PROSITE" id="PS00141">
    <property type="entry name" value="ASP_PROTEASE"/>
    <property type="match status" value="1"/>
</dbReference>
<dbReference type="InterPro" id="IPR001969">
    <property type="entry name" value="Aspartic_peptidase_AS"/>
</dbReference>
<dbReference type="CDD" id="cd05471">
    <property type="entry name" value="pepsin_like"/>
    <property type="match status" value="1"/>
</dbReference>
<feature type="signal peptide" evidence="5">
    <location>
        <begin position="1"/>
        <end position="20"/>
    </location>
</feature>
<keyword evidence="8" id="KW-1185">Reference proteome</keyword>
<dbReference type="Gene3D" id="2.40.70.10">
    <property type="entry name" value="Acid Proteases"/>
    <property type="match status" value="2"/>
</dbReference>
<name>A0ABR0JTB5_9EURO</name>
<proteinExistence type="inferred from homology"/>
<evidence type="ECO:0000256" key="1">
    <source>
        <dbReference type="ARBA" id="ARBA00007447"/>
    </source>
</evidence>
<sequence>MHQLQTWLLLLVSFSSYVSAFYPYQKHHDSTALNSGNEKRFYPVQRPYTSTPDSTRVVKLDLHKVPKQKRENKFSVSLSNAADFGPNSLSIDQDGSDYSYFSTMQFGSKGQEMYMLIDTGSANTWVFSSDCEATTCSIHNTFGKEDSTTLEATTEPWDLSYGTGDVSGVVATDTLAFANFTVQMGFGLAVNASDDFNNYPMDGILGLGRRTSDQLGTPTIMDILSADKLISSNKIGVHLHRAEDGTKDGEIVFGGIDTDKFSGTLSYTETSNNDAWEIPVQDMLVNGQPCNFTDRTAIIDTGTTFILMPPADAAALHDLIPGSATSGEGFTLPCSTTVKLEVSINGKLYAVSPKDYIGNPTSSGSSTCGSTIIGHQAFGDQQWILGDVFLKNVYAVFDFDGKQIGFGMPGNSGSASSSSAPSSSTTAAASSSETARVSASASASAIGSGSVSTTGSGASASNTGARDSNLGEGTSGAAGRTVVGYWKIGFSICVGVWLGLLLL</sequence>
<dbReference type="InterPro" id="IPR033121">
    <property type="entry name" value="PEPTIDASE_A1"/>
</dbReference>
<evidence type="ECO:0000313" key="8">
    <source>
        <dbReference type="Proteomes" id="UP001345013"/>
    </source>
</evidence>
<dbReference type="PRINTS" id="PR00792">
    <property type="entry name" value="PEPSIN"/>
</dbReference>
<evidence type="ECO:0000256" key="5">
    <source>
        <dbReference type="SAM" id="SignalP"/>
    </source>
</evidence>
<accession>A0ABR0JTB5</accession>
<dbReference type="SUPFAM" id="SSF50630">
    <property type="entry name" value="Acid proteases"/>
    <property type="match status" value="1"/>
</dbReference>
<comment type="caution">
    <text evidence="7">The sequence shown here is derived from an EMBL/GenBank/DDBJ whole genome shotgun (WGS) entry which is preliminary data.</text>
</comment>
<organism evidence="7 8">
    <name type="scientific">Lithohypha guttulata</name>
    <dbReference type="NCBI Taxonomy" id="1690604"/>
    <lineage>
        <taxon>Eukaryota</taxon>
        <taxon>Fungi</taxon>
        <taxon>Dikarya</taxon>
        <taxon>Ascomycota</taxon>
        <taxon>Pezizomycotina</taxon>
        <taxon>Eurotiomycetes</taxon>
        <taxon>Chaetothyriomycetidae</taxon>
        <taxon>Chaetothyriales</taxon>
        <taxon>Trichomeriaceae</taxon>
        <taxon>Lithohypha</taxon>
    </lineage>
</organism>
<feature type="chain" id="PRO_5047246020" description="Peptidase A1 domain-containing protein" evidence="5">
    <location>
        <begin position="21"/>
        <end position="503"/>
    </location>
</feature>
<feature type="region of interest" description="Disordered" evidence="4">
    <location>
        <begin position="410"/>
        <end position="431"/>
    </location>
</feature>
<dbReference type="PANTHER" id="PTHR47966">
    <property type="entry name" value="BETA-SITE APP-CLEAVING ENZYME, ISOFORM A-RELATED"/>
    <property type="match status" value="1"/>
</dbReference>
<dbReference type="InterPro" id="IPR034164">
    <property type="entry name" value="Pepsin-like_dom"/>
</dbReference>
<evidence type="ECO:0000256" key="2">
    <source>
        <dbReference type="ARBA" id="ARBA00022750"/>
    </source>
</evidence>
<feature type="domain" description="Peptidase A1" evidence="6">
    <location>
        <begin position="100"/>
        <end position="407"/>
    </location>
</feature>
<dbReference type="PANTHER" id="PTHR47966:SF75">
    <property type="entry name" value="ENDOPEPTIDASE (CTSD), PUTATIVE (AFU_ORTHOLOGUE AFUA_4G07040)-RELATED"/>
    <property type="match status" value="1"/>
</dbReference>
<reference evidence="7 8" key="1">
    <citation type="submission" date="2023-08" db="EMBL/GenBank/DDBJ databases">
        <title>Black Yeasts Isolated from many extreme environments.</title>
        <authorList>
            <person name="Coleine C."/>
            <person name="Stajich J.E."/>
            <person name="Selbmann L."/>
        </authorList>
    </citation>
    <scope>NUCLEOTIDE SEQUENCE [LARGE SCALE GENOMIC DNA]</scope>
    <source>
        <strain evidence="7 8">CCFEE 5885</strain>
    </source>
</reference>
<dbReference type="InterPro" id="IPR021109">
    <property type="entry name" value="Peptidase_aspartic_dom_sf"/>
</dbReference>
<evidence type="ECO:0000256" key="4">
    <source>
        <dbReference type="SAM" id="MobiDB-lite"/>
    </source>
</evidence>
<dbReference type="InterPro" id="IPR001461">
    <property type="entry name" value="Aspartic_peptidase_A1"/>
</dbReference>
<dbReference type="EMBL" id="JAVRRG010000385">
    <property type="protein sequence ID" value="KAK5070684.1"/>
    <property type="molecule type" value="Genomic_DNA"/>
</dbReference>
<dbReference type="PROSITE" id="PS51767">
    <property type="entry name" value="PEPTIDASE_A1"/>
    <property type="match status" value="1"/>
</dbReference>
<protein>
    <recommendedName>
        <fullName evidence="6">Peptidase A1 domain-containing protein</fullName>
    </recommendedName>
</protein>
<keyword evidence="3" id="KW-0645">Protease</keyword>
<keyword evidence="3" id="KW-0378">Hydrolase</keyword>
<feature type="compositionally biased region" description="Low complexity" evidence="4">
    <location>
        <begin position="412"/>
        <end position="431"/>
    </location>
</feature>
<keyword evidence="2 3" id="KW-0064">Aspartyl protease</keyword>
<gene>
    <name evidence="7" type="ORF">LTR24_010615</name>
</gene>
<evidence type="ECO:0000259" key="6">
    <source>
        <dbReference type="PROSITE" id="PS51767"/>
    </source>
</evidence>
<feature type="region of interest" description="Disordered" evidence="4">
    <location>
        <begin position="446"/>
        <end position="474"/>
    </location>
</feature>
<dbReference type="Pfam" id="PF00026">
    <property type="entry name" value="Asp"/>
    <property type="match status" value="1"/>
</dbReference>
<dbReference type="Proteomes" id="UP001345013">
    <property type="component" value="Unassembled WGS sequence"/>
</dbReference>
<evidence type="ECO:0000313" key="7">
    <source>
        <dbReference type="EMBL" id="KAK5070684.1"/>
    </source>
</evidence>
<comment type="similarity">
    <text evidence="1 3">Belongs to the peptidase A1 family.</text>
</comment>